<dbReference type="EMBL" id="KN880439">
    <property type="protein sequence ID" value="KIY72903.1"/>
    <property type="molecule type" value="Genomic_DNA"/>
</dbReference>
<feature type="compositionally biased region" description="Polar residues" evidence="1">
    <location>
        <begin position="89"/>
        <end position="127"/>
    </location>
</feature>
<dbReference type="STRING" id="1314674.A0A0D7BQU0"/>
<feature type="region of interest" description="Disordered" evidence="1">
    <location>
        <begin position="1"/>
        <end position="196"/>
    </location>
</feature>
<feature type="region of interest" description="Disordered" evidence="1">
    <location>
        <begin position="280"/>
        <end position="344"/>
    </location>
</feature>
<dbReference type="Gene3D" id="6.10.140.1020">
    <property type="match status" value="1"/>
</dbReference>
<name>A0A0D7BQU0_9AGAR</name>
<evidence type="ECO:0000256" key="1">
    <source>
        <dbReference type="SAM" id="MobiDB-lite"/>
    </source>
</evidence>
<proteinExistence type="predicted"/>
<dbReference type="Proteomes" id="UP000054007">
    <property type="component" value="Unassembled WGS sequence"/>
</dbReference>
<dbReference type="AlphaFoldDB" id="A0A0D7BQU0"/>
<reference evidence="2 3" key="1">
    <citation type="journal article" date="2015" name="Fungal Genet. Biol.">
        <title>Evolution of novel wood decay mechanisms in Agaricales revealed by the genome sequences of Fistulina hepatica and Cylindrobasidium torrendii.</title>
        <authorList>
            <person name="Floudas D."/>
            <person name="Held B.W."/>
            <person name="Riley R."/>
            <person name="Nagy L.G."/>
            <person name="Koehler G."/>
            <person name="Ransdell A.S."/>
            <person name="Younus H."/>
            <person name="Chow J."/>
            <person name="Chiniquy J."/>
            <person name="Lipzen A."/>
            <person name="Tritt A."/>
            <person name="Sun H."/>
            <person name="Haridas S."/>
            <person name="LaButti K."/>
            <person name="Ohm R.A."/>
            <person name="Kues U."/>
            <person name="Blanchette R.A."/>
            <person name="Grigoriev I.V."/>
            <person name="Minto R.E."/>
            <person name="Hibbett D.S."/>
        </authorList>
    </citation>
    <scope>NUCLEOTIDE SEQUENCE [LARGE SCALE GENOMIC DNA]</scope>
    <source>
        <strain evidence="2 3">FP15055 ss-10</strain>
    </source>
</reference>
<keyword evidence="3" id="KW-1185">Reference proteome</keyword>
<feature type="compositionally biased region" description="Low complexity" evidence="1">
    <location>
        <begin position="39"/>
        <end position="54"/>
    </location>
</feature>
<feature type="compositionally biased region" description="Basic and acidic residues" evidence="1">
    <location>
        <begin position="156"/>
        <end position="174"/>
    </location>
</feature>
<protein>
    <submittedName>
        <fullName evidence="2">Uncharacterized protein</fullName>
    </submittedName>
</protein>
<accession>A0A0D7BQU0</accession>
<evidence type="ECO:0000313" key="3">
    <source>
        <dbReference type="Proteomes" id="UP000054007"/>
    </source>
</evidence>
<gene>
    <name evidence="2" type="ORF">CYLTODRAFT_283869</name>
</gene>
<dbReference type="OrthoDB" id="27934at2759"/>
<organism evidence="2 3">
    <name type="scientific">Cylindrobasidium torrendii FP15055 ss-10</name>
    <dbReference type="NCBI Taxonomy" id="1314674"/>
    <lineage>
        <taxon>Eukaryota</taxon>
        <taxon>Fungi</taxon>
        <taxon>Dikarya</taxon>
        <taxon>Basidiomycota</taxon>
        <taxon>Agaricomycotina</taxon>
        <taxon>Agaricomycetes</taxon>
        <taxon>Agaricomycetidae</taxon>
        <taxon>Agaricales</taxon>
        <taxon>Marasmiineae</taxon>
        <taxon>Physalacriaceae</taxon>
        <taxon>Cylindrobasidium</taxon>
    </lineage>
</organism>
<feature type="compositionally biased region" description="Basic residues" evidence="1">
    <location>
        <begin position="135"/>
        <end position="144"/>
    </location>
</feature>
<sequence>MEVVPESEGALSCLDDQEFDGHPVPEDDPSLELLSTAQSSLPPSGDGLSDLGSGFEHIEPLPDAQVFPGDLEIPSSRASSPAPSAPMLAQTSPVRGSNTMMNITTTPPRSLIAPQSSPVKSSTSFQDLPQPKRATALHHKRQFKKLSAPFRPPHMKVKEEEPAAKSLKRERDADDATVFPPAKKREDSQLKHRTIRAAGQFKSPVVGASSGPQVELVKMTPTIQALERRVQHLKRATKVRRDGEEEELRGLTAKWTEAGREVAWELWELVKENDSACGGNWNGTASGGAKRSFEDSWGWSEQGDKKRARTDNWGWDEKKEGDDHQAEDVEIESGRDEREEEEDKVEWTLGLMLRQFGIDPQTLGWNENDGMFM</sequence>
<feature type="compositionally biased region" description="Low complexity" evidence="1">
    <location>
        <begin position="74"/>
        <end position="86"/>
    </location>
</feature>
<feature type="compositionally biased region" description="Basic and acidic residues" evidence="1">
    <location>
        <begin position="315"/>
        <end position="337"/>
    </location>
</feature>
<evidence type="ECO:0000313" key="2">
    <source>
        <dbReference type="EMBL" id="KIY72903.1"/>
    </source>
</evidence>